<dbReference type="SUPFAM" id="SSF57716">
    <property type="entry name" value="Glucocorticoid receptor-like (DNA-binding domain)"/>
    <property type="match status" value="1"/>
</dbReference>
<comment type="catalytic activity">
    <reaction evidence="1">
        <text>Hydrolysis of DNA containing ring-opened 7-methylguanine residues, releasing 2,6-diamino-4-hydroxy-5-(N-methyl)formamidopyrimidine.</text>
        <dbReference type="EC" id="3.2.2.23"/>
    </reaction>
</comment>
<dbReference type="GO" id="GO:0140078">
    <property type="term" value="F:class I DNA-(apurinic or apyrimidinic site) endonuclease activity"/>
    <property type="evidence" value="ECO:0007669"/>
    <property type="project" value="UniProtKB-EC"/>
</dbReference>
<dbReference type="Gene3D" id="3.20.190.10">
    <property type="entry name" value="MutM-like, N-terminal"/>
    <property type="match status" value="1"/>
</dbReference>
<dbReference type="PROSITE" id="PS51068">
    <property type="entry name" value="FPG_CAT"/>
    <property type="match status" value="1"/>
</dbReference>
<dbReference type="Pfam" id="PF01149">
    <property type="entry name" value="Fapy_DNA_glyco"/>
    <property type="match status" value="1"/>
</dbReference>
<dbReference type="EMBL" id="JADEYC010000001">
    <property type="protein sequence ID" value="MBE9372956.1"/>
    <property type="molecule type" value="Genomic_DNA"/>
</dbReference>
<evidence type="ECO:0000256" key="11">
    <source>
        <dbReference type="ARBA" id="ARBA00023268"/>
    </source>
</evidence>
<dbReference type="GO" id="GO:0034039">
    <property type="term" value="F:8-oxo-7,8-dihydroguanine DNA N-glycosylase activity"/>
    <property type="evidence" value="ECO:0007669"/>
    <property type="project" value="TreeGrafter"/>
</dbReference>
<dbReference type="RefSeq" id="WP_193926405.1">
    <property type="nucleotide sequence ID" value="NZ_JADEYC010000001.1"/>
</dbReference>
<dbReference type="PANTHER" id="PTHR22993">
    <property type="entry name" value="FORMAMIDOPYRIMIDINE-DNA GLYCOSYLASE"/>
    <property type="match status" value="1"/>
</dbReference>
<evidence type="ECO:0000256" key="14">
    <source>
        <dbReference type="PROSITE-ProRule" id="PRU00391"/>
    </source>
</evidence>
<evidence type="ECO:0000256" key="2">
    <source>
        <dbReference type="ARBA" id="ARBA00009409"/>
    </source>
</evidence>
<dbReference type="CDD" id="cd08966">
    <property type="entry name" value="EcFpg-like_N"/>
    <property type="match status" value="1"/>
</dbReference>
<dbReference type="SMART" id="SM00898">
    <property type="entry name" value="Fapy_DNA_glyco"/>
    <property type="match status" value="1"/>
</dbReference>
<evidence type="ECO:0000259" key="15">
    <source>
        <dbReference type="PROSITE" id="PS51066"/>
    </source>
</evidence>
<dbReference type="PROSITE" id="PS01242">
    <property type="entry name" value="ZF_FPG_1"/>
    <property type="match status" value="1"/>
</dbReference>
<dbReference type="InterPro" id="IPR010979">
    <property type="entry name" value="Ribosomal_uS13-like_H2TH"/>
</dbReference>
<keyword evidence="8" id="KW-0238">DNA-binding</keyword>
<evidence type="ECO:0000256" key="13">
    <source>
        <dbReference type="ARBA" id="ARBA00044632"/>
    </source>
</evidence>
<dbReference type="GO" id="GO:0003684">
    <property type="term" value="F:damaged DNA binding"/>
    <property type="evidence" value="ECO:0007669"/>
    <property type="project" value="InterPro"/>
</dbReference>
<keyword evidence="10" id="KW-0456">Lyase</keyword>
<evidence type="ECO:0000256" key="5">
    <source>
        <dbReference type="ARBA" id="ARBA00022771"/>
    </source>
</evidence>
<evidence type="ECO:0000256" key="8">
    <source>
        <dbReference type="ARBA" id="ARBA00023125"/>
    </source>
</evidence>
<keyword evidence="4" id="KW-0227">DNA damage</keyword>
<evidence type="ECO:0000256" key="7">
    <source>
        <dbReference type="ARBA" id="ARBA00022833"/>
    </source>
</evidence>
<dbReference type="InterPro" id="IPR015887">
    <property type="entry name" value="DNA_glyclase_Znf_dom_DNA_BS"/>
</dbReference>
<dbReference type="Proteomes" id="UP000598360">
    <property type="component" value="Unassembled WGS sequence"/>
</dbReference>
<feature type="domain" description="Formamidopyrimidine-DNA glycosylase catalytic" evidence="16">
    <location>
        <begin position="2"/>
        <end position="116"/>
    </location>
</feature>
<dbReference type="PANTHER" id="PTHR22993:SF9">
    <property type="entry name" value="FORMAMIDOPYRIMIDINE-DNA GLYCOSYLASE"/>
    <property type="match status" value="1"/>
</dbReference>
<dbReference type="SUPFAM" id="SSF46946">
    <property type="entry name" value="S13-like H2TH domain"/>
    <property type="match status" value="1"/>
</dbReference>
<comment type="similarity">
    <text evidence="2">Belongs to the FPG family.</text>
</comment>
<evidence type="ECO:0000259" key="16">
    <source>
        <dbReference type="PROSITE" id="PS51068"/>
    </source>
</evidence>
<reference evidence="17" key="1">
    <citation type="submission" date="2020-10" db="EMBL/GenBank/DDBJ databases">
        <title>Diversity and distribution of actinomycetes associated with coral in the coast of Hainan.</title>
        <authorList>
            <person name="Li F."/>
        </authorList>
    </citation>
    <scope>NUCLEOTIDE SEQUENCE</scope>
    <source>
        <strain evidence="17">HNM0983</strain>
    </source>
</reference>
<feature type="domain" description="FPG-type" evidence="15">
    <location>
        <begin position="231"/>
        <end position="261"/>
    </location>
</feature>
<dbReference type="SMART" id="SM01232">
    <property type="entry name" value="H2TH"/>
    <property type="match status" value="1"/>
</dbReference>
<sequence>MPELPDVEGFRRVAEGAAGRIVRSVAVRDAQVVRNAEASGFDAALRGRRLGHPRRHGKLLLLPTGSGRGFPAVLLHFGMTGMLLRTDAGDPPHPHDRVVVSLDRGELRYRDQRKLIGIALLTEQGGWQAELSRLGPDAAAIDRDELRDRLGRTRRQLKAALLDQTRVAGLGNLTVDEVLWRARLHPRTATTDLRAPDWRRLDQRLHGVVAASARAGCVPPRPSWLTGHRDERAGRCPRCATELTSGVLSGRTTVWCPSCQRA</sequence>
<dbReference type="GO" id="GO:0008270">
    <property type="term" value="F:zinc ion binding"/>
    <property type="evidence" value="ECO:0007669"/>
    <property type="project" value="UniProtKB-KW"/>
</dbReference>
<dbReference type="InterPro" id="IPR000214">
    <property type="entry name" value="Znf_DNA_glyclase/AP_lyase"/>
</dbReference>
<dbReference type="InterPro" id="IPR035937">
    <property type="entry name" value="FPG_N"/>
</dbReference>
<keyword evidence="6" id="KW-0378">Hydrolase</keyword>
<protein>
    <submittedName>
        <fullName evidence="17">Fpg/Nei family DNA glycosylase</fullName>
    </submittedName>
</protein>
<evidence type="ECO:0000256" key="1">
    <source>
        <dbReference type="ARBA" id="ARBA00001668"/>
    </source>
</evidence>
<comment type="catalytic activity">
    <reaction evidence="13">
        <text>2'-deoxyribonucleotide-(2'-deoxyribose 5'-phosphate)-2'-deoxyribonucleotide-DNA = a 3'-end 2'-deoxyribonucleotide-(2,3-dehydro-2,3-deoxyribose 5'-phosphate)-DNA + a 5'-end 5'-phospho-2'-deoxyribonucleoside-DNA + H(+)</text>
        <dbReference type="Rhea" id="RHEA:66592"/>
        <dbReference type="Rhea" id="RHEA-COMP:13180"/>
        <dbReference type="Rhea" id="RHEA-COMP:16897"/>
        <dbReference type="Rhea" id="RHEA-COMP:17067"/>
        <dbReference type="ChEBI" id="CHEBI:15378"/>
        <dbReference type="ChEBI" id="CHEBI:136412"/>
        <dbReference type="ChEBI" id="CHEBI:157695"/>
        <dbReference type="ChEBI" id="CHEBI:167181"/>
        <dbReference type="EC" id="4.2.99.18"/>
    </reaction>
</comment>
<keyword evidence="9" id="KW-0234">DNA repair</keyword>
<proteinExistence type="inferred from homology"/>
<dbReference type="SUPFAM" id="SSF81624">
    <property type="entry name" value="N-terminal domain of MutM-like DNA repair proteins"/>
    <property type="match status" value="1"/>
</dbReference>
<dbReference type="AlphaFoldDB" id="A0A929B7Q0"/>
<dbReference type="InterPro" id="IPR012319">
    <property type="entry name" value="FPG_cat"/>
</dbReference>
<organism evidence="17 18">
    <name type="scientific">Saccharopolyspora montiporae</name>
    <dbReference type="NCBI Taxonomy" id="2781240"/>
    <lineage>
        <taxon>Bacteria</taxon>
        <taxon>Bacillati</taxon>
        <taxon>Actinomycetota</taxon>
        <taxon>Actinomycetes</taxon>
        <taxon>Pseudonocardiales</taxon>
        <taxon>Pseudonocardiaceae</taxon>
        <taxon>Saccharopolyspora</taxon>
    </lineage>
</organism>
<evidence type="ECO:0000256" key="12">
    <source>
        <dbReference type="ARBA" id="ARBA00023295"/>
    </source>
</evidence>
<gene>
    <name evidence="17" type="ORF">IQ251_00695</name>
</gene>
<keyword evidence="7" id="KW-0862">Zinc</keyword>
<dbReference type="Pfam" id="PF06831">
    <property type="entry name" value="H2TH"/>
    <property type="match status" value="1"/>
</dbReference>
<dbReference type="GO" id="GO:0006284">
    <property type="term" value="P:base-excision repair"/>
    <property type="evidence" value="ECO:0007669"/>
    <property type="project" value="InterPro"/>
</dbReference>
<evidence type="ECO:0000313" key="17">
    <source>
        <dbReference type="EMBL" id="MBE9372956.1"/>
    </source>
</evidence>
<comment type="caution">
    <text evidence="17">The sequence shown here is derived from an EMBL/GenBank/DDBJ whole genome shotgun (WGS) entry which is preliminary data.</text>
</comment>
<dbReference type="Gene3D" id="1.10.8.50">
    <property type="match status" value="1"/>
</dbReference>
<evidence type="ECO:0000256" key="9">
    <source>
        <dbReference type="ARBA" id="ARBA00023204"/>
    </source>
</evidence>
<keyword evidence="12" id="KW-0326">Glycosidase</keyword>
<evidence type="ECO:0000256" key="4">
    <source>
        <dbReference type="ARBA" id="ARBA00022763"/>
    </source>
</evidence>
<keyword evidence="18" id="KW-1185">Reference proteome</keyword>
<keyword evidence="11" id="KW-0511">Multifunctional enzyme</keyword>
<keyword evidence="3" id="KW-0479">Metal-binding</keyword>
<evidence type="ECO:0000256" key="6">
    <source>
        <dbReference type="ARBA" id="ARBA00022801"/>
    </source>
</evidence>
<keyword evidence="5 14" id="KW-0863">Zinc-finger</keyword>
<evidence type="ECO:0000313" key="18">
    <source>
        <dbReference type="Proteomes" id="UP000598360"/>
    </source>
</evidence>
<accession>A0A929B7Q0</accession>
<dbReference type="InterPro" id="IPR015886">
    <property type="entry name" value="H2TH_FPG"/>
</dbReference>
<evidence type="ECO:0000256" key="10">
    <source>
        <dbReference type="ARBA" id="ARBA00023239"/>
    </source>
</evidence>
<dbReference type="PROSITE" id="PS51066">
    <property type="entry name" value="ZF_FPG_2"/>
    <property type="match status" value="1"/>
</dbReference>
<name>A0A929B7Q0_9PSEU</name>
<evidence type="ECO:0000256" key="3">
    <source>
        <dbReference type="ARBA" id="ARBA00022723"/>
    </source>
</evidence>